<dbReference type="KEGG" id="mliy:RYJ27_06145"/>
<dbReference type="Proteomes" id="UP001329313">
    <property type="component" value="Chromosome"/>
</dbReference>
<evidence type="ECO:0000313" key="1">
    <source>
        <dbReference type="EMBL" id="WOQ70766.1"/>
    </source>
</evidence>
<name>A0AAU0MKZ4_9MICO</name>
<dbReference type="Gene3D" id="3.40.720.10">
    <property type="entry name" value="Alkaline Phosphatase, subunit A"/>
    <property type="match status" value="1"/>
</dbReference>
<dbReference type="PANTHER" id="PTHR10151">
    <property type="entry name" value="ECTONUCLEOTIDE PYROPHOSPHATASE/PHOSPHODIESTERASE"/>
    <property type="match status" value="1"/>
</dbReference>
<dbReference type="InterPro" id="IPR017850">
    <property type="entry name" value="Alkaline_phosphatase_core_sf"/>
</dbReference>
<keyword evidence="2" id="KW-1185">Reference proteome</keyword>
<dbReference type="SUPFAM" id="SSF53649">
    <property type="entry name" value="Alkaline phosphatase-like"/>
    <property type="match status" value="1"/>
</dbReference>
<dbReference type="AlphaFoldDB" id="A0AAU0MKZ4"/>
<dbReference type="InterPro" id="IPR002591">
    <property type="entry name" value="Phosphodiest/P_Trfase"/>
</dbReference>
<proteinExistence type="predicted"/>
<reference evidence="1 2" key="1">
    <citation type="submission" date="2023-10" db="EMBL/GenBank/DDBJ databases">
        <title>Y20.</title>
        <authorList>
            <person name="Zhang G."/>
            <person name="Ding Y."/>
        </authorList>
    </citation>
    <scope>NUCLEOTIDE SEQUENCE [LARGE SCALE GENOMIC DNA]</scope>
    <source>
        <strain evidence="1 2">Y20</strain>
    </source>
</reference>
<dbReference type="Pfam" id="PF01663">
    <property type="entry name" value="Phosphodiest"/>
    <property type="match status" value="1"/>
</dbReference>
<dbReference type="PANTHER" id="PTHR10151:SF120">
    <property type="entry name" value="BIS(5'-ADENOSYL)-TRIPHOSPHATASE"/>
    <property type="match status" value="1"/>
</dbReference>
<accession>A0AAU0MKZ4</accession>
<dbReference type="RefSeq" id="WP_330171834.1">
    <property type="nucleotide sequence ID" value="NZ_CP137080.1"/>
</dbReference>
<sequence>MTLMLPAEPGHARSLTALLPGLRDAVTRPAGHGWLPAARSAVIVLVDGLGKATLSSRAGHARFLTSAMSSKDVARSVFPTTTATALTSLMTGVDAGVHGIVGYRVRVPGTSHAANQLSGWERDGLDPESWQRARTLFEDAVAPAFIVSREEYRGSGFTRASFRGATFLSAADVAERLLLAVDTAARHDGAIVYAYAPELDVLGHRHGIESGEWTDGLETVDAAVRAFAAALPEDVGALVTADHGMIDVPRRGHVLLEQGNPLLDGVEVVAGEPRMLHLHAHPGDADRLLSAWRTAESARAWVMSRSEAIDAGLFGDVTPDVAPRIGDVLVAARARVAYYDDRTRDNAGQSMVGQHGSLTSDERLVPLIRLGAFSRR</sequence>
<gene>
    <name evidence="1" type="ORF">RYJ27_06145</name>
</gene>
<protein>
    <submittedName>
        <fullName evidence="1">Alkaline phosphatase family protein</fullName>
    </submittedName>
</protein>
<evidence type="ECO:0000313" key="2">
    <source>
        <dbReference type="Proteomes" id="UP001329313"/>
    </source>
</evidence>
<dbReference type="GO" id="GO:0016787">
    <property type="term" value="F:hydrolase activity"/>
    <property type="evidence" value="ECO:0007669"/>
    <property type="project" value="UniProtKB-ARBA"/>
</dbReference>
<organism evidence="1 2">
    <name type="scientific">Microbacterium limosum</name>
    <dbReference type="NCBI Taxonomy" id="3079935"/>
    <lineage>
        <taxon>Bacteria</taxon>
        <taxon>Bacillati</taxon>
        <taxon>Actinomycetota</taxon>
        <taxon>Actinomycetes</taxon>
        <taxon>Micrococcales</taxon>
        <taxon>Microbacteriaceae</taxon>
        <taxon>Microbacterium</taxon>
    </lineage>
</organism>
<dbReference type="EMBL" id="CP137080">
    <property type="protein sequence ID" value="WOQ70766.1"/>
    <property type="molecule type" value="Genomic_DNA"/>
</dbReference>